<dbReference type="GO" id="GO:0031431">
    <property type="term" value="C:Dbf4-dependent protein kinase complex"/>
    <property type="evidence" value="ECO:0007669"/>
    <property type="project" value="TreeGrafter"/>
</dbReference>
<dbReference type="GO" id="GO:1901987">
    <property type="term" value="P:regulation of cell cycle phase transition"/>
    <property type="evidence" value="ECO:0007669"/>
    <property type="project" value="TreeGrafter"/>
</dbReference>
<dbReference type="PROSITE" id="PS51265">
    <property type="entry name" value="ZF_DBF4"/>
    <property type="match status" value="1"/>
</dbReference>
<feature type="compositionally biased region" description="Low complexity" evidence="5">
    <location>
        <begin position="410"/>
        <end position="423"/>
    </location>
</feature>
<dbReference type="InterPro" id="IPR038545">
    <property type="entry name" value="Znf_DBF_sf"/>
</dbReference>
<evidence type="ECO:0000313" key="8">
    <source>
        <dbReference type="Proteomes" id="UP000075901"/>
    </source>
</evidence>
<dbReference type="SMART" id="SM00586">
    <property type="entry name" value="ZnF_DBF"/>
    <property type="match status" value="1"/>
</dbReference>
<dbReference type="InterPro" id="IPR006572">
    <property type="entry name" value="Znf_DBF"/>
</dbReference>
<dbReference type="InterPro" id="IPR051590">
    <property type="entry name" value="Replication_Regulatory_Kinase"/>
</dbReference>
<keyword evidence="2 4" id="KW-0863">Zinc-finger</keyword>
<feature type="compositionally biased region" description="Low complexity" evidence="5">
    <location>
        <begin position="451"/>
        <end position="465"/>
    </location>
</feature>
<evidence type="ECO:0000256" key="2">
    <source>
        <dbReference type="ARBA" id="ARBA00022771"/>
    </source>
</evidence>
<feature type="region of interest" description="Disordered" evidence="5">
    <location>
        <begin position="236"/>
        <end position="279"/>
    </location>
</feature>
<organism evidence="7 8">
    <name type="scientific">Anopheles maculatus</name>
    <dbReference type="NCBI Taxonomy" id="74869"/>
    <lineage>
        <taxon>Eukaryota</taxon>
        <taxon>Metazoa</taxon>
        <taxon>Ecdysozoa</taxon>
        <taxon>Arthropoda</taxon>
        <taxon>Hexapoda</taxon>
        <taxon>Insecta</taxon>
        <taxon>Pterygota</taxon>
        <taxon>Neoptera</taxon>
        <taxon>Endopterygota</taxon>
        <taxon>Diptera</taxon>
        <taxon>Nematocera</taxon>
        <taxon>Culicoidea</taxon>
        <taxon>Culicidae</taxon>
        <taxon>Anophelinae</taxon>
        <taxon>Anopheles</taxon>
        <taxon>Anopheles maculatus group</taxon>
    </lineage>
</organism>
<reference evidence="7" key="2">
    <citation type="submission" date="2020-05" db="UniProtKB">
        <authorList>
            <consortium name="EnsemblMetazoa"/>
        </authorList>
    </citation>
    <scope>IDENTIFICATION</scope>
    <source>
        <strain evidence="7">maculatus3</strain>
    </source>
</reference>
<dbReference type="FunFam" id="6.10.250.3410:FF:000001">
    <property type="entry name" value="Protein DBF4 homolog A"/>
    <property type="match status" value="1"/>
</dbReference>
<dbReference type="GO" id="GO:0010571">
    <property type="term" value="P:positive regulation of nuclear cell cycle DNA replication"/>
    <property type="evidence" value="ECO:0007669"/>
    <property type="project" value="TreeGrafter"/>
</dbReference>
<dbReference type="Gene3D" id="6.10.250.3410">
    <property type="entry name" value="DBF zinc finger"/>
    <property type="match status" value="1"/>
</dbReference>
<evidence type="ECO:0000256" key="3">
    <source>
        <dbReference type="ARBA" id="ARBA00022833"/>
    </source>
</evidence>
<feature type="compositionally biased region" description="Basic residues" evidence="5">
    <location>
        <begin position="166"/>
        <end position="179"/>
    </location>
</feature>
<dbReference type="GO" id="GO:0043539">
    <property type="term" value="F:protein serine/threonine kinase activator activity"/>
    <property type="evidence" value="ECO:0007669"/>
    <property type="project" value="TreeGrafter"/>
</dbReference>
<keyword evidence="3" id="KW-0862">Zinc</keyword>
<feature type="compositionally biased region" description="Basic and acidic residues" evidence="5">
    <location>
        <begin position="154"/>
        <end position="165"/>
    </location>
</feature>
<accession>A0A182SK81</accession>
<dbReference type="PANTHER" id="PTHR15375:SF26">
    <property type="entry name" value="PROTEIN CHIFFON"/>
    <property type="match status" value="1"/>
</dbReference>
<proteinExistence type="predicted"/>
<dbReference type="GO" id="GO:0008270">
    <property type="term" value="F:zinc ion binding"/>
    <property type="evidence" value="ECO:0007669"/>
    <property type="project" value="UniProtKB-KW"/>
</dbReference>
<evidence type="ECO:0000256" key="4">
    <source>
        <dbReference type="PROSITE-ProRule" id="PRU00600"/>
    </source>
</evidence>
<dbReference type="Proteomes" id="UP000075901">
    <property type="component" value="Unassembled WGS sequence"/>
</dbReference>
<dbReference type="GO" id="GO:0003676">
    <property type="term" value="F:nucleic acid binding"/>
    <property type="evidence" value="ECO:0007669"/>
    <property type="project" value="InterPro"/>
</dbReference>
<feature type="region of interest" description="Disordered" evidence="5">
    <location>
        <begin position="147"/>
        <end position="189"/>
    </location>
</feature>
<evidence type="ECO:0000256" key="5">
    <source>
        <dbReference type="SAM" id="MobiDB-lite"/>
    </source>
</evidence>
<feature type="region of interest" description="Disordered" evidence="5">
    <location>
        <begin position="1"/>
        <end position="30"/>
    </location>
</feature>
<dbReference type="Pfam" id="PF07535">
    <property type="entry name" value="zf-DBF"/>
    <property type="match status" value="1"/>
</dbReference>
<sequence length="565" mass="60242">HTHGQYVNDYEPATSRTSSPCPPPITSSTTGTAAAAAASSFSTAACITPGGAASGQQQKKQVVVGSGTISSITTTATPSVGFDGKQASPSPNYSPSGAGLGIGSCRRPAASRQNSPVQLARSWGTLIWSAEYALKFLRKVLASISNENRGGTKGAREGARAGGEQRHHRSHRHHHHHQHGSSSTRAAQHVHHLRGQFVKIECRSAPGSYRPVYKEFKRWPVLLLNEKALAGRRAPFADANEPSPERTVKQEPIQEPDGTSRMTRKLSSTTATTTTAGKNGDTVVKKRALEKLAPVAAAALPRDCGYCEICRIEYDSLAVHVQSESHLAFVQNDDNFLSLDRLLGSFGGGVGDTDDGDETATRFGSGSGGGDAVAVDAFFQQLHNTTTRIKLKGGKQQQQDGQEQKRKKPATTTVTVAVTTTAAADDELIETQQTPIGDSRTTKEEEEETAQKQSLPPEQQQQQESNATTDEHVLQRQSKQCSRAKVKRKCSSDAAEDTNKELAVDSSDTHKHTQSPPGATKQDWSAGRRGSVGGDTTQKLKPATIGNSVIATASLDCSDSDFLAD</sequence>
<dbReference type="VEuPathDB" id="VectorBase:AMAM008418"/>
<dbReference type="PANTHER" id="PTHR15375">
    <property type="entry name" value="ACTIVATOR OF S-PHASE KINASE-RELATED"/>
    <property type="match status" value="1"/>
</dbReference>
<feature type="region of interest" description="Disordered" evidence="5">
    <location>
        <begin position="73"/>
        <end position="113"/>
    </location>
</feature>
<reference evidence="8" key="1">
    <citation type="submission" date="2013-09" db="EMBL/GenBank/DDBJ databases">
        <title>The Genome Sequence of Anopheles maculatus species B.</title>
        <authorList>
            <consortium name="The Broad Institute Genomics Platform"/>
            <person name="Neafsey D.E."/>
            <person name="Besansky N."/>
            <person name="Howell P."/>
            <person name="Walton C."/>
            <person name="Young S.K."/>
            <person name="Zeng Q."/>
            <person name="Gargeya S."/>
            <person name="Fitzgerald M."/>
            <person name="Haas B."/>
            <person name="Abouelleil A."/>
            <person name="Allen A.W."/>
            <person name="Alvarado L."/>
            <person name="Arachchi H.M."/>
            <person name="Berlin A.M."/>
            <person name="Chapman S.B."/>
            <person name="Gainer-Dewar J."/>
            <person name="Goldberg J."/>
            <person name="Griggs A."/>
            <person name="Gujja S."/>
            <person name="Hansen M."/>
            <person name="Howarth C."/>
            <person name="Imamovic A."/>
            <person name="Ireland A."/>
            <person name="Larimer J."/>
            <person name="McCowan C."/>
            <person name="Murphy C."/>
            <person name="Pearson M."/>
            <person name="Poon T.W."/>
            <person name="Priest M."/>
            <person name="Roberts A."/>
            <person name="Saif S."/>
            <person name="Shea T."/>
            <person name="Sisk P."/>
            <person name="Sykes S."/>
            <person name="Wortman J."/>
            <person name="Nusbaum C."/>
            <person name="Birren B."/>
        </authorList>
    </citation>
    <scope>NUCLEOTIDE SEQUENCE [LARGE SCALE GENOMIC DNA]</scope>
    <source>
        <strain evidence="8">maculatus3</strain>
    </source>
</reference>
<protein>
    <recommendedName>
        <fullName evidence="6">DBF4-type domain-containing protein</fullName>
    </recommendedName>
</protein>
<dbReference type="EnsemblMetazoa" id="AMAM008418-RA">
    <property type="protein sequence ID" value="AMAM008418-PA"/>
    <property type="gene ID" value="AMAM008418"/>
</dbReference>
<evidence type="ECO:0000259" key="6">
    <source>
        <dbReference type="PROSITE" id="PS51265"/>
    </source>
</evidence>
<keyword evidence="8" id="KW-1185">Reference proteome</keyword>
<feature type="compositionally biased region" description="Basic and acidic residues" evidence="5">
    <location>
        <begin position="497"/>
        <end position="511"/>
    </location>
</feature>
<evidence type="ECO:0000256" key="1">
    <source>
        <dbReference type="ARBA" id="ARBA00022723"/>
    </source>
</evidence>
<feature type="domain" description="DBF4-type" evidence="6">
    <location>
        <begin position="300"/>
        <end position="349"/>
    </location>
</feature>
<evidence type="ECO:0000313" key="7">
    <source>
        <dbReference type="EnsemblMetazoa" id="AMAM008418-PA"/>
    </source>
</evidence>
<dbReference type="AlphaFoldDB" id="A0A182SK81"/>
<name>A0A182SK81_9DIPT</name>
<feature type="region of interest" description="Disordered" evidence="5">
    <location>
        <begin position="390"/>
        <end position="540"/>
    </location>
</feature>
<keyword evidence="1" id="KW-0479">Metal-binding</keyword>